<protein>
    <submittedName>
        <fullName evidence="3">Tripartite tricarboxylate transporter TctB family protein</fullName>
    </submittedName>
</protein>
<accession>A0AAP3V184</accession>
<keyword evidence="1" id="KW-0472">Membrane</keyword>
<keyword evidence="1" id="KW-1133">Transmembrane helix</keyword>
<feature type="domain" description="DUF1468" evidence="2">
    <location>
        <begin position="17"/>
        <end position="173"/>
    </location>
</feature>
<dbReference type="RefSeq" id="WP_327788534.1">
    <property type="nucleotide sequence ID" value="NZ_JARGEQ010000073.1"/>
</dbReference>
<reference evidence="3 4" key="1">
    <citation type="submission" date="2023-03" db="EMBL/GenBank/DDBJ databases">
        <title>YIM 152171 draft genome.</title>
        <authorList>
            <person name="Yang Z."/>
        </authorList>
    </citation>
    <scope>NUCLEOTIDE SEQUENCE [LARGE SCALE GENOMIC DNA]</scope>
    <source>
        <strain evidence="3 4">YIM 152171</strain>
    </source>
</reference>
<dbReference type="InterPro" id="IPR009936">
    <property type="entry name" value="DUF1468"/>
</dbReference>
<dbReference type="AlphaFoldDB" id="A0AAP3V184"/>
<feature type="transmembrane region" description="Helical" evidence="1">
    <location>
        <begin position="114"/>
        <end position="131"/>
    </location>
</feature>
<evidence type="ECO:0000313" key="3">
    <source>
        <dbReference type="EMBL" id="MDF1586118.1"/>
    </source>
</evidence>
<keyword evidence="4" id="KW-1185">Reference proteome</keyword>
<organism evidence="3 4">
    <name type="scientific">Marinimicrococcus flavescens</name>
    <dbReference type="NCBI Taxonomy" id="3031815"/>
    <lineage>
        <taxon>Bacteria</taxon>
        <taxon>Pseudomonadati</taxon>
        <taxon>Pseudomonadota</taxon>
        <taxon>Alphaproteobacteria</taxon>
        <taxon>Geminicoccales</taxon>
        <taxon>Geminicoccaceae</taxon>
        <taxon>Marinimicrococcus</taxon>
    </lineage>
</organism>
<evidence type="ECO:0000256" key="1">
    <source>
        <dbReference type="SAM" id="Phobius"/>
    </source>
</evidence>
<feature type="transmembrane region" description="Helical" evidence="1">
    <location>
        <begin position="50"/>
        <end position="75"/>
    </location>
</feature>
<comment type="caution">
    <text evidence="3">The sequence shown here is derived from an EMBL/GenBank/DDBJ whole genome shotgun (WGS) entry which is preliminary data.</text>
</comment>
<evidence type="ECO:0000259" key="2">
    <source>
        <dbReference type="Pfam" id="PF07331"/>
    </source>
</evidence>
<dbReference type="Pfam" id="PF07331">
    <property type="entry name" value="TctB"/>
    <property type="match status" value="1"/>
</dbReference>
<sequence length="173" mass="17997">MQEPSPTSVSARADLFTALVLLALSAGVILESLGMPRYEERAVNPFSVPGLVPGVLGLALLVLAGLLLLRSLAALRSGAGRGAGPGLLGVAGGLDAALLGLLTLGYGGLLVGRLPFRLATFLFVFLFIVLFERDLPATPRQRAGRALFAFVQAAVVALGVAYVFEDVFLVRLP</sequence>
<dbReference type="Proteomes" id="UP001301140">
    <property type="component" value="Unassembled WGS sequence"/>
</dbReference>
<feature type="transmembrane region" description="Helical" evidence="1">
    <location>
        <begin position="87"/>
        <end position="108"/>
    </location>
</feature>
<feature type="transmembrane region" description="Helical" evidence="1">
    <location>
        <begin position="12"/>
        <end position="30"/>
    </location>
</feature>
<feature type="transmembrane region" description="Helical" evidence="1">
    <location>
        <begin position="143"/>
        <end position="164"/>
    </location>
</feature>
<dbReference type="EMBL" id="JARGEQ010000073">
    <property type="protein sequence ID" value="MDF1586118.1"/>
    <property type="molecule type" value="Genomic_DNA"/>
</dbReference>
<name>A0AAP3V184_9PROT</name>
<proteinExistence type="predicted"/>
<gene>
    <name evidence="3" type="ORF">PZ740_06950</name>
</gene>
<keyword evidence="1" id="KW-0812">Transmembrane</keyword>
<evidence type="ECO:0000313" key="4">
    <source>
        <dbReference type="Proteomes" id="UP001301140"/>
    </source>
</evidence>